<organism evidence="15 16">
    <name type="scientific">Methylobrevis pamukkalensis</name>
    <dbReference type="NCBI Taxonomy" id="1439726"/>
    <lineage>
        <taxon>Bacteria</taxon>
        <taxon>Pseudomonadati</taxon>
        <taxon>Pseudomonadota</taxon>
        <taxon>Alphaproteobacteria</taxon>
        <taxon>Hyphomicrobiales</taxon>
        <taxon>Pleomorphomonadaceae</taxon>
        <taxon>Methylobrevis</taxon>
    </lineage>
</organism>
<dbReference type="GO" id="GO:0051453">
    <property type="term" value="P:regulation of intracellular pH"/>
    <property type="evidence" value="ECO:0007669"/>
    <property type="project" value="TreeGrafter"/>
</dbReference>
<feature type="transmembrane region" description="Helical" evidence="13">
    <location>
        <begin position="210"/>
        <end position="234"/>
    </location>
</feature>
<name>A0A1E3H404_9HYPH</name>
<evidence type="ECO:0000256" key="2">
    <source>
        <dbReference type="ARBA" id="ARBA00007367"/>
    </source>
</evidence>
<evidence type="ECO:0000256" key="9">
    <source>
        <dbReference type="ARBA" id="ARBA00023065"/>
    </source>
</evidence>
<protein>
    <submittedName>
        <fullName evidence="15">Na(+)/H(+) antiporter NhaP</fullName>
    </submittedName>
</protein>
<dbReference type="GO" id="GO:0005886">
    <property type="term" value="C:plasma membrane"/>
    <property type="evidence" value="ECO:0007669"/>
    <property type="project" value="UniProtKB-SubCell"/>
</dbReference>
<feature type="domain" description="Cation/H+ exchanger transmembrane" evidence="14">
    <location>
        <begin position="2"/>
        <end position="298"/>
    </location>
</feature>
<comment type="subcellular location">
    <subcellularLocation>
        <location evidence="1">Cell membrane</location>
        <topology evidence="1">Multi-pass membrane protein</topology>
    </subcellularLocation>
</comment>
<feature type="transmembrane region" description="Helical" evidence="13">
    <location>
        <begin position="64"/>
        <end position="83"/>
    </location>
</feature>
<keyword evidence="9" id="KW-0406">Ion transport</keyword>
<comment type="caution">
    <text evidence="15">The sequence shown here is derived from an EMBL/GenBank/DDBJ whole genome shotgun (WGS) entry which is preliminary data.</text>
</comment>
<feature type="transmembrane region" description="Helical" evidence="13">
    <location>
        <begin position="273"/>
        <end position="294"/>
    </location>
</feature>
<proteinExistence type="inferred from homology"/>
<evidence type="ECO:0000256" key="6">
    <source>
        <dbReference type="ARBA" id="ARBA00022692"/>
    </source>
</evidence>
<dbReference type="GO" id="GO:0015385">
    <property type="term" value="F:sodium:proton antiporter activity"/>
    <property type="evidence" value="ECO:0007669"/>
    <property type="project" value="InterPro"/>
</dbReference>
<accession>A0A1E3H404</accession>
<dbReference type="InterPro" id="IPR006153">
    <property type="entry name" value="Cation/H_exchanger_TM"/>
</dbReference>
<keyword evidence="7 13" id="KW-1133">Transmembrane helix</keyword>
<dbReference type="GO" id="GO:0015386">
    <property type="term" value="F:potassium:proton antiporter activity"/>
    <property type="evidence" value="ECO:0007669"/>
    <property type="project" value="TreeGrafter"/>
</dbReference>
<evidence type="ECO:0000256" key="4">
    <source>
        <dbReference type="ARBA" id="ARBA00022449"/>
    </source>
</evidence>
<keyword evidence="5" id="KW-1003">Cell membrane</keyword>
<evidence type="ECO:0000256" key="5">
    <source>
        <dbReference type="ARBA" id="ARBA00022475"/>
    </source>
</evidence>
<evidence type="ECO:0000256" key="1">
    <source>
        <dbReference type="ARBA" id="ARBA00004651"/>
    </source>
</evidence>
<feature type="transmembrane region" description="Helical" evidence="13">
    <location>
        <begin position="95"/>
        <end position="115"/>
    </location>
</feature>
<keyword evidence="8" id="KW-0915">Sodium</keyword>
<keyword evidence="11" id="KW-0739">Sodium transport</keyword>
<comment type="similarity">
    <text evidence="2">Belongs to the monovalent cation:proton antiporter 1 (CPA1) transporter (TC 2.A.36) family.</text>
</comment>
<dbReference type="PANTHER" id="PTHR10110:SF195">
    <property type="entry name" value="NA(+)_H(+) ANTIPORTER NHAS2"/>
    <property type="match status" value="1"/>
</dbReference>
<dbReference type="AlphaFoldDB" id="A0A1E3H404"/>
<dbReference type="Gene3D" id="6.10.140.1330">
    <property type="match status" value="1"/>
</dbReference>
<dbReference type="PATRIC" id="fig|1439726.3.peg.1698"/>
<keyword evidence="10 13" id="KW-0472">Membrane</keyword>
<keyword evidence="4" id="KW-0050">Antiport</keyword>
<evidence type="ECO:0000256" key="12">
    <source>
        <dbReference type="SAM" id="MobiDB-lite"/>
    </source>
</evidence>
<keyword evidence="16" id="KW-1185">Reference proteome</keyword>
<evidence type="ECO:0000313" key="15">
    <source>
        <dbReference type="EMBL" id="ODN71049.1"/>
    </source>
</evidence>
<keyword evidence="3" id="KW-0813">Transport</keyword>
<dbReference type="PANTHER" id="PTHR10110">
    <property type="entry name" value="SODIUM/HYDROGEN EXCHANGER"/>
    <property type="match status" value="1"/>
</dbReference>
<dbReference type="GO" id="GO:0098719">
    <property type="term" value="P:sodium ion import across plasma membrane"/>
    <property type="evidence" value="ECO:0007669"/>
    <property type="project" value="TreeGrafter"/>
</dbReference>
<evidence type="ECO:0000256" key="11">
    <source>
        <dbReference type="ARBA" id="ARBA00023201"/>
    </source>
</evidence>
<sequence>MISTAVIGTGLWLLAPLIGLTIPYLWALVFGVLISPTDPVAVLAILKTVTVPKSLEIDMSGESLFNDGVAVVLFSVLLAAATGTEELGVARVAEMLAVETLGGALIGLAAGYVAYRATRRLDDYAIEVLISIALAMGAFSLATHLHASGPLAVVVAGLYLGNRGPRDALSDETQRYLFGYWTLVDEILNSILFLLIGLEVLVLRFDWSHSLAALCLIPVIVAARFTAAAIPVLVLQRWQSFAPGSIAILTWGGLRGGISIALALSLPETPEKPILLTATYCAVIFTLAVQGLTLKRVIRHYCTKPQVAEPRQAETRPGSPGRTGARKGGGESKRP</sequence>
<dbReference type="InterPro" id="IPR018422">
    <property type="entry name" value="Cation/H_exchanger_CPA1"/>
</dbReference>
<gene>
    <name evidence="15" type="primary">nhaP_2</name>
    <name evidence="15" type="ORF">A6302_01610</name>
</gene>
<dbReference type="Pfam" id="PF00999">
    <property type="entry name" value="Na_H_Exchanger"/>
    <property type="match status" value="1"/>
</dbReference>
<evidence type="ECO:0000256" key="10">
    <source>
        <dbReference type="ARBA" id="ARBA00023136"/>
    </source>
</evidence>
<feature type="transmembrane region" description="Helical" evidence="13">
    <location>
        <begin position="177"/>
        <end position="198"/>
    </location>
</feature>
<reference evidence="15 16" key="1">
    <citation type="submission" date="2016-07" db="EMBL/GenBank/DDBJ databases">
        <title>Draft Genome Sequence of Methylobrevis pamukkalensis PK2.</title>
        <authorList>
            <person name="Vasilenko O.V."/>
            <person name="Doronina N.V."/>
            <person name="Shmareva M.N."/>
            <person name="Tarlachkov S.V."/>
            <person name="Mustakhimov I."/>
            <person name="Trotsenko Y.A."/>
        </authorList>
    </citation>
    <scope>NUCLEOTIDE SEQUENCE [LARGE SCALE GENOMIC DNA]</scope>
    <source>
        <strain evidence="15 16">PK2</strain>
    </source>
</reference>
<evidence type="ECO:0000313" key="16">
    <source>
        <dbReference type="Proteomes" id="UP000094622"/>
    </source>
</evidence>
<feature type="region of interest" description="Disordered" evidence="12">
    <location>
        <begin position="308"/>
        <end position="335"/>
    </location>
</feature>
<keyword evidence="6 13" id="KW-0812">Transmembrane</keyword>
<evidence type="ECO:0000259" key="14">
    <source>
        <dbReference type="Pfam" id="PF00999"/>
    </source>
</evidence>
<feature type="transmembrane region" description="Helical" evidence="13">
    <location>
        <begin position="246"/>
        <end position="267"/>
    </location>
</feature>
<evidence type="ECO:0000256" key="7">
    <source>
        <dbReference type="ARBA" id="ARBA00022989"/>
    </source>
</evidence>
<evidence type="ECO:0000256" key="8">
    <source>
        <dbReference type="ARBA" id="ARBA00023053"/>
    </source>
</evidence>
<dbReference type="EMBL" id="MCRJ01000031">
    <property type="protein sequence ID" value="ODN71049.1"/>
    <property type="molecule type" value="Genomic_DNA"/>
</dbReference>
<evidence type="ECO:0000256" key="13">
    <source>
        <dbReference type="SAM" id="Phobius"/>
    </source>
</evidence>
<dbReference type="Proteomes" id="UP000094622">
    <property type="component" value="Unassembled WGS sequence"/>
</dbReference>
<evidence type="ECO:0000256" key="3">
    <source>
        <dbReference type="ARBA" id="ARBA00022448"/>
    </source>
</evidence>